<name>A0A2H3CWS6_ARMGA</name>
<dbReference type="AlphaFoldDB" id="A0A2H3CWS6"/>
<feature type="non-terminal residue" evidence="1">
    <location>
        <position position="231"/>
    </location>
</feature>
<evidence type="ECO:0000313" key="1">
    <source>
        <dbReference type="EMBL" id="PBK87481.1"/>
    </source>
</evidence>
<dbReference type="Proteomes" id="UP000217790">
    <property type="component" value="Unassembled WGS sequence"/>
</dbReference>
<keyword evidence="2" id="KW-1185">Reference proteome</keyword>
<gene>
    <name evidence="1" type="ORF">ARMGADRAFT_854900</name>
</gene>
<dbReference type="OrthoDB" id="3341102at2759"/>
<sequence length="231" mass="26116">APELLDSSFTCSEKFVRHFYNSVMGWSPRKATRAAAHIPKDAPDLCEAAFFRLAYAMKWSNVPAKLVINADQQGVWVLPSNSYTFHDTGAKQVDVMAKDEKWAFTLMVASTASGDFLPFQQVWCGKTEKSLPSKKAPGMAEAQERGFVFSFAASEKSPRSHFSTLKTMKEWIERVLVPYVKGMIEADPDLDDDQKCILFIDIYPVHMSKGFWIYIFDEHPNIILIFVPGNC</sequence>
<proteinExistence type="predicted"/>
<dbReference type="STRING" id="47427.A0A2H3CWS6"/>
<feature type="non-terminal residue" evidence="1">
    <location>
        <position position="1"/>
    </location>
</feature>
<dbReference type="EMBL" id="KZ293678">
    <property type="protein sequence ID" value="PBK87481.1"/>
    <property type="molecule type" value="Genomic_DNA"/>
</dbReference>
<reference evidence="2" key="1">
    <citation type="journal article" date="2017" name="Nat. Ecol. Evol.">
        <title>Genome expansion and lineage-specific genetic innovations in the forest pathogenic fungi Armillaria.</title>
        <authorList>
            <person name="Sipos G."/>
            <person name="Prasanna A.N."/>
            <person name="Walter M.C."/>
            <person name="O'Connor E."/>
            <person name="Balint B."/>
            <person name="Krizsan K."/>
            <person name="Kiss B."/>
            <person name="Hess J."/>
            <person name="Varga T."/>
            <person name="Slot J."/>
            <person name="Riley R."/>
            <person name="Boka B."/>
            <person name="Rigling D."/>
            <person name="Barry K."/>
            <person name="Lee J."/>
            <person name="Mihaltcheva S."/>
            <person name="LaButti K."/>
            <person name="Lipzen A."/>
            <person name="Waldron R."/>
            <person name="Moloney N.M."/>
            <person name="Sperisen C."/>
            <person name="Kredics L."/>
            <person name="Vagvoelgyi C."/>
            <person name="Patrignani A."/>
            <person name="Fitzpatrick D."/>
            <person name="Nagy I."/>
            <person name="Doyle S."/>
            <person name="Anderson J.B."/>
            <person name="Grigoriev I.V."/>
            <person name="Gueldener U."/>
            <person name="Muensterkoetter M."/>
            <person name="Nagy L.G."/>
        </authorList>
    </citation>
    <scope>NUCLEOTIDE SEQUENCE [LARGE SCALE GENOMIC DNA]</scope>
    <source>
        <strain evidence="2">Ar21-2</strain>
    </source>
</reference>
<evidence type="ECO:0000313" key="2">
    <source>
        <dbReference type="Proteomes" id="UP000217790"/>
    </source>
</evidence>
<dbReference type="InParanoid" id="A0A2H3CWS6"/>
<accession>A0A2H3CWS6</accession>
<protein>
    <recommendedName>
        <fullName evidence="3">DDE-1 domain-containing protein</fullName>
    </recommendedName>
</protein>
<organism evidence="1 2">
    <name type="scientific">Armillaria gallica</name>
    <name type="common">Bulbous honey fungus</name>
    <name type="synonym">Armillaria bulbosa</name>
    <dbReference type="NCBI Taxonomy" id="47427"/>
    <lineage>
        <taxon>Eukaryota</taxon>
        <taxon>Fungi</taxon>
        <taxon>Dikarya</taxon>
        <taxon>Basidiomycota</taxon>
        <taxon>Agaricomycotina</taxon>
        <taxon>Agaricomycetes</taxon>
        <taxon>Agaricomycetidae</taxon>
        <taxon>Agaricales</taxon>
        <taxon>Marasmiineae</taxon>
        <taxon>Physalacriaceae</taxon>
        <taxon>Armillaria</taxon>
    </lineage>
</organism>
<evidence type="ECO:0008006" key="3">
    <source>
        <dbReference type="Google" id="ProtNLM"/>
    </source>
</evidence>
<dbReference type="OMA" id="SKTKTYW"/>